<reference evidence="1" key="1">
    <citation type="submission" date="2020-02" db="EMBL/GenBank/DDBJ databases">
        <authorList>
            <person name="Meier V. D."/>
        </authorList>
    </citation>
    <scope>NUCLEOTIDE SEQUENCE</scope>
    <source>
        <strain evidence="1">AVDCRST_MAG91</strain>
    </source>
</reference>
<sequence length="131" mass="14186">MRLLWVSALLLAGCASDGASVASRDQQRLAAELAARVAGAPQTCLPVTLGPGSLQPVDDRTLVLRQGRTTWVNRLRAACPSLRPVSTIIIEVRGSQYCRNDRFRAVRPGEIIPGPFCVLGDFVPYRTADAR</sequence>
<name>A0A6J4TIY9_9SPHN</name>
<accession>A0A6J4TIY9</accession>
<dbReference type="EMBL" id="CADCVX010000437">
    <property type="protein sequence ID" value="CAA9524507.1"/>
    <property type="molecule type" value="Genomic_DNA"/>
</dbReference>
<dbReference type="AlphaFoldDB" id="A0A6J4TIY9"/>
<gene>
    <name evidence="1" type="ORF">AVDCRST_MAG91-2410</name>
</gene>
<organism evidence="1">
    <name type="scientific">uncultured Sphingomonadaceae bacterium</name>
    <dbReference type="NCBI Taxonomy" id="169976"/>
    <lineage>
        <taxon>Bacteria</taxon>
        <taxon>Pseudomonadati</taxon>
        <taxon>Pseudomonadota</taxon>
        <taxon>Alphaproteobacteria</taxon>
        <taxon>Sphingomonadales</taxon>
        <taxon>Sphingomonadaceae</taxon>
        <taxon>environmental samples</taxon>
    </lineage>
</organism>
<protein>
    <submittedName>
        <fullName evidence="1">Uncharacterized protein</fullName>
    </submittedName>
</protein>
<proteinExistence type="predicted"/>
<dbReference type="Pfam" id="PF20101">
    <property type="entry name" value="DUF6491"/>
    <property type="match status" value="1"/>
</dbReference>
<dbReference type="InterPro" id="IPR045500">
    <property type="entry name" value="DUF6491"/>
</dbReference>
<evidence type="ECO:0000313" key="1">
    <source>
        <dbReference type="EMBL" id="CAA9524507.1"/>
    </source>
</evidence>